<dbReference type="Gene3D" id="6.10.340.10">
    <property type="match status" value="1"/>
</dbReference>
<comment type="similarity">
    <text evidence="4">Belongs to the methyl-accepting chemotaxis (MCP) protein family.</text>
</comment>
<evidence type="ECO:0000256" key="6">
    <source>
        <dbReference type="SAM" id="Phobius"/>
    </source>
</evidence>
<evidence type="ECO:0000256" key="5">
    <source>
        <dbReference type="PROSITE-ProRule" id="PRU00284"/>
    </source>
</evidence>
<dbReference type="PROSITE" id="PS50885">
    <property type="entry name" value="HAMP"/>
    <property type="match status" value="1"/>
</dbReference>
<feature type="transmembrane region" description="Helical" evidence="6">
    <location>
        <begin position="6"/>
        <end position="29"/>
    </location>
</feature>
<dbReference type="PANTHER" id="PTHR32089:SF33">
    <property type="entry name" value="TOXIN COREGULATED PILUS BIOSYNTHESIS PROTEIN I"/>
    <property type="match status" value="1"/>
</dbReference>
<evidence type="ECO:0000256" key="4">
    <source>
        <dbReference type="ARBA" id="ARBA00029447"/>
    </source>
</evidence>
<feature type="domain" description="Methyl-accepting transducer" evidence="7">
    <location>
        <begin position="267"/>
        <end position="503"/>
    </location>
</feature>
<feature type="domain" description="T-SNARE coiled-coil homology" evidence="8">
    <location>
        <begin position="454"/>
        <end position="516"/>
    </location>
</feature>
<dbReference type="SMART" id="SM00283">
    <property type="entry name" value="MA"/>
    <property type="match status" value="1"/>
</dbReference>
<dbReference type="CDD" id="cd06225">
    <property type="entry name" value="HAMP"/>
    <property type="match status" value="1"/>
</dbReference>
<dbReference type="GO" id="GO:0005886">
    <property type="term" value="C:plasma membrane"/>
    <property type="evidence" value="ECO:0007669"/>
    <property type="project" value="UniProtKB-SubCell"/>
</dbReference>
<dbReference type="InterPro" id="IPR000727">
    <property type="entry name" value="T_SNARE_dom"/>
</dbReference>
<feature type="domain" description="HAMP" evidence="9">
    <location>
        <begin position="210"/>
        <end position="262"/>
    </location>
</feature>
<dbReference type="SMART" id="SM00304">
    <property type="entry name" value="HAMP"/>
    <property type="match status" value="1"/>
</dbReference>
<gene>
    <name evidence="10" type="ORF">F9817_01400</name>
</gene>
<accession>A0A7X4LHQ3</accession>
<keyword evidence="3 5" id="KW-0807">Transducer</keyword>
<dbReference type="InterPro" id="IPR047347">
    <property type="entry name" value="YvaQ-like_sensor"/>
</dbReference>
<feature type="transmembrane region" description="Helical" evidence="6">
    <location>
        <begin position="188"/>
        <end position="212"/>
    </location>
</feature>
<proteinExistence type="inferred from homology"/>
<dbReference type="GO" id="GO:0007165">
    <property type="term" value="P:signal transduction"/>
    <property type="evidence" value="ECO:0007669"/>
    <property type="project" value="UniProtKB-KW"/>
</dbReference>
<comment type="subcellular location">
    <subcellularLocation>
        <location evidence="1">Cell inner membrane</location>
        <topology evidence="1">Multi-pass membrane protein</topology>
    </subcellularLocation>
</comment>
<dbReference type="GO" id="GO:0006935">
    <property type="term" value="P:chemotaxis"/>
    <property type="evidence" value="ECO:0007669"/>
    <property type="project" value="UniProtKB-ARBA"/>
</dbReference>
<dbReference type="Pfam" id="PF00015">
    <property type="entry name" value="MCPsignal"/>
    <property type="match status" value="1"/>
</dbReference>
<dbReference type="InterPro" id="IPR003660">
    <property type="entry name" value="HAMP_dom"/>
</dbReference>
<dbReference type="PANTHER" id="PTHR32089">
    <property type="entry name" value="METHYL-ACCEPTING CHEMOTAXIS PROTEIN MCPB"/>
    <property type="match status" value="1"/>
</dbReference>
<dbReference type="Pfam" id="PF12729">
    <property type="entry name" value="4HB_MCP_1"/>
    <property type="match status" value="1"/>
</dbReference>
<dbReference type="RefSeq" id="WP_161153176.1">
    <property type="nucleotide sequence ID" value="NZ_WEKT01000002.1"/>
</dbReference>
<evidence type="ECO:0000256" key="1">
    <source>
        <dbReference type="ARBA" id="ARBA00004429"/>
    </source>
</evidence>
<keyword evidence="2" id="KW-1003">Cell membrane</keyword>
<keyword evidence="6" id="KW-0472">Membrane</keyword>
<dbReference type="Pfam" id="PF00672">
    <property type="entry name" value="HAMP"/>
    <property type="match status" value="1"/>
</dbReference>
<dbReference type="PROSITE" id="PS50192">
    <property type="entry name" value="T_SNARE"/>
    <property type="match status" value="1"/>
</dbReference>
<keyword evidence="2" id="KW-0997">Cell inner membrane</keyword>
<dbReference type="PROSITE" id="PS50111">
    <property type="entry name" value="CHEMOTAXIS_TRANSDUC_2"/>
    <property type="match status" value="1"/>
</dbReference>
<evidence type="ECO:0000259" key="8">
    <source>
        <dbReference type="PROSITE" id="PS50192"/>
    </source>
</evidence>
<dbReference type="AlphaFoldDB" id="A0A7X4LHQ3"/>
<evidence type="ECO:0000256" key="3">
    <source>
        <dbReference type="ARBA" id="ARBA00023224"/>
    </source>
</evidence>
<evidence type="ECO:0000313" key="11">
    <source>
        <dbReference type="Proteomes" id="UP000462621"/>
    </source>
</evidence>
<comment type="caution">
    <text evidence="10">The sequence shown here is derived from an EMBL/GenBank/DDBJ whole genome shotgun (WGS) entry which is preliminary data.</text>
</comment>
<protein>
    <submittedName>
        <fullName evidence="10">HAMP domain-containing protein</fullName>
    </submittedName>
</protein>
<keyword evidence="6" id="KW-0812">Transmembrane</keyword>
<keyword evidence="6" id="KW-1133">Transmembrane helix</keyword>
<name>A0A7X4LHQ3_9VIBR</name>
<dbReference type="CDD" id="cd19411">
    <property type="entry name" value="MCP2201-like_sensor"/>
    <property type="match status" value="1"/>
</dbReference>
<organism evidence="10 11">
    <name type="scientific">Vibrio eleionomae</name>
    <dbReference type="NCBI Taxonomy" id="2653505"/>
    <lineage>
        <taxon>Bacteria</taxon>
        <taxon>Pseudomonadati</taxon>
        <taxon>Pseudomonadota</taxon>
        <taxon>Gammaproteobacteria</taxon>
        <taxon>Vibrionales</taxon>
        <taxon>Vibrionaceae</taxon>
        <taxon>Vibrio</taxon>
    </lineage>
</organism>
<evidence type="ECO:0000259" key="9">
    <source>
        <dbReference type="PROSITE" id="PS50885"/>
    </source>
</evidence>
<dbReference type="Gene3D" id="1.10.287.950">
    <property type="entry name" value="Methyl-accepting chemotaxis protein"/>
    <property type="match status" value="1"/>
</dbReference>
<dbReference type="Proteomes" id="UP000462621">
    <property type="component" value="Unassembled WGS sequence"/>
</dbReference>
<dbReference type="FunFam" id="1.10.287.950:FF:000001">
    <property type="entry name" value="Methyl-accepting chemotaxis sensory transducer"/>
    <property type="match status" value="1"/>
</dbReference>
<evidence type="ECO:0000313" key="10">
    <source>
        <dbReference type="EMBL" id="MZI91861.1"/>
    </source>
</evidence>
<evidence type="ECO:0000259" key="7">
    <source>
        <dbReference type="PROSITE" id="PS50111"/>
    </source>
</evidence>
<sequence>MNNIKIARLLIIGFLVPLAALLLVLIISVSQMNTINQQSTEISTNWLPSVQLIERLNTETAELRNTESVHIISTDAHEIASANEAINKIKAKVAKTLAQYTKLISSAQEQALVDKFNQLYSQYSTTQTSLLALSEKNQNEAAKKLFLGQSQSQYQEYSDVLNQLSELNRVSAQAASKRGDTIYGEAQTILVSTVVVAFVVVAAIALLISRYLSTSITEVQQAITKMAEGDLTVRLDQKGGNELGQLADSFNKSAINFNQMTNKLISVADQLNRYSNSLETVMSQSESNSQQMLSQVEMVATAITEMASAAQEISQNATSAKNSANAALDNVKVGHQSLNNSNNLANKMGESMSEAASIVNTLKEYSNDIEVVIQAINDISEQTNLLALNAAIEAARAGEQGRGFAVVADEVRKLATKTQESTISIRDIISKLQVQAEKADEFMQSNLELVSESKQMAENMFKAFTDISQAVNTISDMNNLVATASNEQTTVTDDISMNISMTVDMVHENVNGVKSATGTSKSLSNSADEQKSLLAFFRI</sequence>
<dbReference type="SUPFAM" id="SSF58104">
    <property type="entry name" value="Methyl-accepting chemotaxis protein (MCP) signaling domain"/>
    <property type="match status" value="1"/>
</dbReference>
<dbReference type="EMBL" id="WEKT01000002">
    <property type="protein sequence ID" value="MZI91861.1"/>
    <property type="molecule type" value="Genomic_DNA"/>
</dbReference>
<dbReference type="InterPro" id="IPR004089">
    <property type="entry name" value="MCPsignal_dom"/>
</dbReference>
<evidence type="ECO:0000256" key="2">
    <source>
        <dbReference type="ARBA" id="ARBA00022519"/>
    </source>
</evidence>
<reference evidence="10 11" key="1">
    <citation type="submission" date="2019-10" db="EMBL/GenBank/DDBJ databases">
        <title>Vibrio sp. nov. isolated from a shrimp pond.</title>
        <authorList>
            <person name="Gomez-Gil B."/>
            <person name="Enciso-Ibarra J."/>
            <person name="Enciso-Ibarra K."/>
            <person name="Bolan-Mejia C."/>
        </authorList>
    </citation>
    <scope>NUCLEOTIDE SEQUENCE [LARGE SCALE GENOMIC DNA]</scope>
    <source>
        <strain evidence="10 11">CAIM 722</strain>
    </source>
</reference>
<keyword evidence="11" id="KW-1185">Reference proteome</keyword>
<dbReference type="InterPro" id="IPR024478">
    <property type="entry name" value="HlyB_4HB_MCP"/>
</dbReference>